<evidence type="ECO:0000259" key="3">
    <source>
        <dbReference type="PROSITE" id="PS50119"/>
    </source>
</evidence>
<keyword evidence="2" id="KW-0175">Coiled coil</keyword>
<dbReference type="PANTHER" id="PTHR25462:SF296">
    <property type="entry name" value="MEIOTIC P26, ISOFORM F"/>
    <property type="match status" value="1"/>
</dbReference>
<dbReference type="PROSITE" id="PS50119">
    <property type="entry name" value="ZF_BBOX"/>
    <property type="match status" value="1"/>
</dbReference>
<gene>
    <name evidence="4" type="ORF">MCOR_26123</name>
</gene>
<dbReference type="InterPro" id="IPR011044">
    <property type="entry name" value="Quino_amine_DH_bsu"/>
</dbReference>
<evidence type="ECO:0000256" key="2">
    <source>
        <dbReference type="SAM" id="Coils"/>
    </source>
</evidence>
<feature type="domain" description="B box-type" evidence="3">
    <location>
        <begin position="4"/>
        <end position="54"/>
    </location>
</feature>
<feature type="coiled-coil region" evidence="2">
    <location>
        <begin position="178"/>
        <end position="216"/>
    </location>
</feature>
<dbReference type="OrthoDB" id="6232044at2759"/>
<protein>
    <recommendedName>
        <fullName evidence="3">B box-type domain-containing protein</fullName>
    </recommendedName>
</protein>
<dbReference type="Gene3D" id="3.30.160.60">
    <property type="entry name" value="Classic Zinc Finger"/>
    <property type="match status" value="1"/>
</dbReference>
<accession>A0A6J8C7E5</accession>
<dbReference type="PANTHER" id="PTHR25462">
    <property type="entry name" value="BONUS, ISOFORM C-RELATED"/>
    <property type="match status" value="1"/>
</dbReference>
<evidence type="ECO:0000313" key="5">
    <source>
        <dbReference type="Proteomes" id="UP000507470"/>
    </source>
</evidence>
<keyword evidence="1" id="KW-0479">Metal-binding</keyword>
<dbReference type="CDD" id="cd19757">
    <property type="entry name" value="Bbox1"/>
    <property type="match status" value="1"/>
</dbReference>
<dbReference type="SUPFAM" id="SSF50969">
    <property type="entry name" value="YVTN repeat-like/Quinoprotein amine dehydrogenase"/>
    <property type="match status" value="1"/>
</dbReference>
<dbReference type="InterPro" id="IPR047153">
    <property type="entry name" value="TRIM45/56/19-like"/>
</dbReference>
<dbReference type="GO" id="GO:0008270">
    <property type="term" value="F:zinc ion binding"/>
    <property type="evidence" value="ECO:0007669"/>
    <property type="project" value="UniProtKB-KW"/>
</dbReference>
<organism evidence="4 5">
    <name type="scientific">Mytilus coruscus</name>
    <name type="common">Sea mussel</name>
    <dbReference type="NCBI Taxonomy" id="42192"/>
    <lineage>
        <taxon>Eukaryota</taxon>
        <taxon>Metazoa</taxon>
        <taxon>Spiralia</taxon>
        <taxon>Lophotrochozoa</taxon>
        <taxon>Mollusca</taxon>
        <taxon>Bivalvia</taxon>
        <taxon>Autobranchia</taxon>
        <taxon>Pteriomorphia</taxon>
        <taxon>Mytilida</taxon>
        <taxon>Mytiloidea</taxon>
        <taxon>Mytilidae</taxon>
        <taxon>Mytilinae</taxon>
        <taxon>Mytilus</taxon>
    </lineage>
</organism>
<name>A0A6J8C7E5_MYTCO</name>
<keyword evidence="1" id="KW-0863">Zinc-finger</keyword>
<evidence type="ECO:0000313" key="4">
    <source>
        <dbReference type="EMBL" id="CAC5391084.1"/>
    </source>
</evidence>
<reference evidence="4 5" key="1">
    <citation type="submission" date="2020-06" db="EMBL/GenBank/DDBJ databases">
        <authorList>
            <person name="Li R."/>
            <person name="Bekaert M."/>
        </authorList>
    </citation>
    <scope>NUCLEOTIDE SEQUENCE [LARGE SCALE GENOMIC DNA]</scope>
    <source>
        <strain evidence="5">wild</strain>
    </source>
</reference>
<dbReference type="InterPro" id="IPR000315">
    <property type="entry name" value="Znf_B-box"/>
</dbReference>
<proteinExistence type="predicted"/>
<dbReference type="EMBL" id="CACVKT020004663">
    <property type="protein sequence ID" value="CAC5391084.1"/>
    <property type="molecule type" value="Genomic_DNA"/>
</dbReference>
<keyword evidence="5" id="KW-1185">Reference proteome</keyword>
<dbReference type="CDD" id="cd19776">
    <property type="entry name" value="Bbox2_TRIM25_C-IV"/>
    <property type="match status" value="1"/>
</dbReference>
<keyword evidence="1" id="KW-0862">Zinc</keyword>
<dbReference type="Proteomes" id="UP000507470">
    <property type="component" value="Unassembled WGS sequence"/>
</dbReference>
<dbReference type="AlphaFoldDB" id="A0A6J8C7E5"/>
<evidence type="ECO:0000256" key="1">
    <source>
        <dbReference type="PROSITE-ProRule" id="PRU00024"/>
    </source>
</evidence>
<sequence length="453" mass="51400">MASTEQHICTTCHDDGISNRAVSWCTECKVFFCGDCEKPHSKSRLSKNHKNMSAEDYHRLPTFMQEISIQCRDHKKKFEFYCSFHGCPCCVQCTTDKHQKCQEMKPLSDVLKQVKSSASVQLLEKDLNNVKGNLDNTISYLKTSISTSNIQKSKAVEEIKKMRKSIDDFLTKLEHEILDDLESKHSKLKSKMVILVQQMEQRASKINQMQRELTKMTLYATELQMYIGLIEIEKVTSQAMKYIDDLEREDHFSERKLEVKISSGLQSILQDVKSFGDININTTPSTLHMKAGRKDQAQHLVKNIPGIEQVKPSLLRTVTFPKDIKSSYIWACVALPDGKFVILDISKYQLLLFSNDGIFIRKVISFSASSVDACFVRNYTVAVTLGTQHQTALVDLEKGSIIQYIKISNYCNGVASNGQMLVISCVNESTIVNLNDMSHTILKGVKASRISFF</sequence>